<feature type="compositionally biased region" description="Basic and acidic residues" evidence="7">
    <location>
        <begin position="140"/>
        <end position="153"/>
    </location>
</feature>
<dbReference type="PANTHER" id="PTHR10372:SF27">
    <property type="entry name" value="ADHERENS JUNCTION PROTEIN P120"/>
    <property type="match status" value="1"/>
</dbReference>
<dbReference type="Proteomes" id="UP000663829">
    <property type="component" value="Unassembled WGS sequence"/>
</dbReference>
<evidence type="ECO:0000256" key="7">
    <source>
        <dbReference type="SAM" id="MobiDB-lite"/>
    </source>
</evidence>
<keyword evidence="10" id="KW-1185">Reference proteome</keyword>
<feature type="repeat" description="ARM" evidence="6">
    <location>
        <begin position="427"/>
        <end position="462"/>
    </location>
</feature>
<keyword evidence="5" id="KW-0965">Cell junction</keyword>
<evidence type="ECO:0000256" key="1">
    <source>
        <dbReference type="ARBA" id="ARBA00004282"/>
    </source>
</evidence>
<sequence length="1000" mass="112919">MEDPQREQYVYTYTYQSDGDSGQTPQSNTVKVTTTVEEETTPDGTKVVRKKEESQQVSKVTKIQKITRVHRHLIDPITGEIINQDNPRYQILINEYGEPNATWSDEKVFYDGNEPINGLITSSHPSTTTNGTSPTSSQRKTQDRTRSHTEESSSARSSQRSTTHRQWEFDQIDHRSDHNAYADIGTVMNNGTPTLSSLRRKDASPLRQEGHDYFTTEESGIDKTIGRLIDSNENRYSNSSAIPGQKYGKHASITNGYSRDVVTTTTRPADMTRYLTNNEPENNKISNDEQIIDYDPNDPNLVDEPYLDVENPYEGLGSGRTDIGRSLLPTLERHSPDSIGHAPPGYSENYGTLSRLYAPYGGEDDFRNRSPSIDTEFREQRWRDPDLQEVVEYLAHTSDVIKENAAAYLQHLCFNDDGIKAKTRALNGIAYLVALLEHEKPEIQKNACGALRNLCYGKRNDENKLELKKCGGLAALIRLLRRTPFEDVREAVTAVLWNASSSLTLKGEILDDGLMVLVKNIIIPFSGWNPDPNQRLNPQGKFPPVFKNATGILRNCSSANYDGRRKMRECDGFIPALLHAVNSSLQSLNEIDNKAIENSMCILRNLSYKLQEIVDRDYDKNYPAMAAVVAGTASSSWSVNPSHHDEKIKTGCMGSKKKPKQLQQQQYLQNQLNNRQQREQSHEPSNIYAILAPREGRPVELLWQPEVIGTYVHLLRHSSNPDTLEATAGCIQNLTACYWKPSNDLRAEVRKARGLPELVDLLHVDECDAVVNASAIALRNLAIDPTNSEVLSNYAMKDLVEALPDQKQQHPRHSDETIASVLAAINEIIRVNDTHAKSLFEKEGVQRMIFIMNSKPHTFNSKVIKYTAHVLSTMWKHRSLHELYKKHGYKESDFIHHRLLNSKSLTSSPQSTLHRPRGDLGQPTSYLSKGKQIVRPQKHAGSEVYGMRKVNPSVENFPRPYGNGTLNRDPHADLYATVHKHRPQQVQSTWDHSASPDSWV</sequence>
<dbReference type="Gene3D" id="1.25.10.10">
    <property type="entry name" value="Leucine-rich Repeat Variant"/>
    <property type="match status" value="1"/>
</dbReference>
<feature type="region of interest" description="Disordered" evidence="7">
    <location>
        <begin position="635"/>
        <end position="656"/>
    </location>
</feature>
<feature type="region of interest" description="Disordered" evidence="7">
    <location>
        <begin position="905"/>
        <end position="924"/>
    </location>
</feature>
<dbReference type="GO" id="GO:0098609">
    <property type="term" value="P:cell-cell adhesion"/>
    <property type="evidence" value="ECO:0007669"/>
    <property type="project" value="InterPro"/>
</dbReference>
<dbReference type="GO" id="GO:0005634">
    <property type="term" value="C:nucleus"/>
    <property type="evidence" value="ECO:0007669"/>
    <property type="project" value="TreeGrafter"/>
</dbReference>
<dbReference type="Proteomes" id="UP000681722">
    <property type="component" value="Unassembled WGS sequence"/>
</dbReference>
<evidence type="ECO:0000313" key="10">
    <source>
        <dbReference type="Proteomes" id="UP000663829"/>
    </source>
</evidence>
<dbReference type="GO" id="GO:0005912">
    <property type="term" value="C:adherens junction"/>
    <property type="evidence" value="ECO:0007669"/>
    <property type="project" value="TreeGrafter"/>
</dbReference>
<evidence type="ECO:0000256" key="6">
    <source>
        <dbReference type="PROSITE-ProRule" id="PRU00259"/>
    </source>
</evidence>
<comment type="similarity">
    <text evidence="2">Belongs to the beta-catenin family.</text>
</comment>
<evidence type="ECO:0000256" key="5">
    <source>
        <dbReference type="ARBA" id="ARBA00022949"/>
    </source>
</evidence>
<feature type="compositionally biased region" description="Polar residues" evidence="7">
    <location>
        <begin position="984"/>
        <end position="1000"/>
    </location>
</feature>
<evidence type="ECO:0008006" key="11">
    <source>
        <dbReference type="Google" id="ProtNLM"/>
    </source>
</evidence>
<feature type="repeat" description="ARM" evidence="6">
    <location>
        <begin position="753"/>
        <end position="796"/>
    </location>
</feature>
<name>A0A813U396_9BILA</name>
<dbReference type="EMBL" id="CAJNOQ010000617">
    <property type="protein sequence ID" value="CAF0821040.1"/>
    <property type="molecule type" value="Genomic_DNA"/>
</dbReference>
<dbReference type="InterPro" id="IPR000225">
    <property type="entry name" value="Armadillo"/>
</dbReference>
<dbReference type="GO" id="GO:0005737">
    <property type="term" value="C:cytoplasm"/>
    <property type="evidence" value="ECO:0007669"/>
    <property type="project" value="TreeGrafter"/>
</dbReference>
<dbReference type="SUPFAM" id="SSF48371">
    <property type="entry name" value="ARM repeat"/>
    <property type="match status" value="1"/>
</dbReference>
<accession>A0A813U396</accession>
<dbReference type="EMBL" id="CAJOBC010000617">
    <property type="protein sequence ID" value="CAF3607472.1"/>
    <property type="molecule type" value="Genomic_DNA"/>
</dbReference>
<dbReference type="OrthoDB" id="3245100at2759"/>
<feature type="compositionally biased region" description="Low complexity" evidence="7">
    <location>
        <begin position="121"/>
        <end position="137"/>
    </location>
</feature>
<protein>
    <recommendedName>
        <fullName evidence="11">Catenin delta-2</fullName>
    </recommendedName>
</protein>
<dbReference type="PANTHER" id="PTHR10372">
    <property type="entry name" value="PLAKOPHILLIN-RELATED"/>
    <property type="match status" value="1"/>
</dbReference>
<feature type="region of interest" description="Disordered" evidence="7">
    <location>
        <begin position="114"/>
        <end position="174"/>
    </location>
</feature>
<feature type="region of interest" description="Disordered" evidence="7">
    <location>
        <begin position="981"/>
        <end position="1000"/>
    </location>
</feature>
<dbReference type="PROSITE" id="PS50176">
    <property type="entry name" value="ARM_REPEAT"/>
    <property type="match status" value="3"/>
</dbReference>
<evidence type="ECO:0000256" key="3">
    <source>
        <dbReference type="ARBA" id="ARBA00022737"/>
    </source>
</evidence>
<comment type="subcellular location">
    <subcellularLocation>
        <location evidence="1">Cell junction</location>
    </subcellularLocation>
</comment>
<reference evidence="8" key="1">
    <citation type="submission" date="2021-02" db="EMBL/GenBank/DDBJ databases">
        <authorList>
            <person name="Nowell W R."/>
        </authorList>
    </citation>
    <scope>NUCLEOTIDE SEQUENCE</scope>
</reference>
<evidence type="ECO:0000313" key="8">
    <source>
        <dbReference type="EMBL" id="CAF0821040.1"/>
    </source>
</evidence>
<feature type="compositionally biased region" description="Basic and acidic residues" evidence="7">
    <location>
        <begin position="165"/>
        <end position="174"/>
    </location>
</feature>
<dbReference type="Pfam" id="PF00514">
    <property type="entry name" value="Arm"/>
    <property type="match status" value="3"/>
</dbReference>
<dbReference type="InterPro" id="IPR016024">
    <property type="entry name" value="ARM-type_fold"/>
</dbReference>
<evidence type="ECO:0000313" key="9">
    <source>
        <dbReference type="EMBL" id="CAF3607472.1"/>
    </source>
</evidence>
<dbReference type="InterPro" id="IPR011989">
    <property type="entry name" value="ARM-like"/>
</dbReference>
<proteinExistence type="inferred from homology"/>
<dbReference type="SMART" id="SM00185">
    <property type="entry name" value="ARM"/>
    <property type="match status" value="6"/>
</dbReference>
<feature type="repeat" description="ARM" evidence="6">
    <location>
        <begin position="471"/>
        <end position="500"/>
    </location>
</feature>
<keyword evidence="4" id="KW-0130">Cell adhesion</keyword>
<dbReference type="InterPro" id="IPR028435">
    <property type="entry name" value="Plakophilin/d_Catenin"/>
</dbReference>
<organism evidence="8 10">
    <name type="scientific">Didymodactylos carnosus</name>
    <dbReference type="NCBI Taxonomy" id="1234261"/>
    <lineage>
        <taxon>Eukaryota</taxon>
        <taxon>Metazoa</taxon>
        <taxon>Spiralia</taxon>
        <taxon>Gnathifera</taxon>
        <taxon>Rotifera</taxon>
        <taxon>Eurotatoria</taxon>
        <taxon>Bdelloidea</taxon>
        <taxon>Philodinida</taxon>
        <taxon>Philodinidae</taxon>
        <taxon>Didymodactylos</taxon>
    </lineage>
</organism>
<gene>
    <name evidence="8" type="ORF">GPM918_LOCUS4546</name>
    <name evidence="9" type="ORF">SRO942_LOCUS4547</name>
</gene>
<dbReference type="GO" id="GO:0005886">
    <property type="term" value="C:plasma membrane"/>
    <property type="evidence" value="ECO:0007669"/>
    <property type="project" value="TreeGrafter"/>
</dbReference>
<comment type="caution">
    <text evidence="8">The sequence shown here is derived from an EMBL/GenBank/DDBJ whole genome shotgun (WGS) entry which is preliminary data.</text>
</comment>
<dbReference type="AlphaFoldDB" id="A0A813U396"/>
<keyword evidence="3" id="KW-0677">Repeat</keyword>
<evidence type="ECO:0000256" key="2">
    <source>
        <dbReference type="ARBA" id="ARBA00005462"/>
    </source>
</evidence>
<evidence type="ECO:0000256" key="4">
    <source>
        <dbReference type="ARBA" id="ARBA00022889"/>
    </source>
</evidence>